<comment type="caution">
    <text evidence="3">The sequence shown here is derived from an EMBL/GenBank/DDBJ whole genome shotgun (WGS) entry which is preliminary data.</text>
</comment>
<dbReference type="Pfam" id="PF22790">
    <property type="entry name" value="YkoP"/>
    <property type="match status" value="1"/>
</dbReference>
<dbReference type="PANTHER" id="PTHR10587">
    <property type="entry name" value="GLYCOSYL TRANSFERASE-RELATED"/>
    <property type="match status" value="1"/>
</dbReference>
<name>A0A179IQJ2_HYDSH</name>
<evidence type="ECO:0000313" key="6">
    <source>
        <dbReference type="Proteomes" id="UP000244180"/>
    </source>
</evidence>
<dbReference type="Pfam" id="PF01522">
    <property type="entry name" value="Polysacc_deac_1"/>
    <property type="match status" value="1"/>
</dbReference>
<dbReference type="OrthoDB" id="9812065at2"/>
<organism evidence="3 5">
    <name type="scientific">Hydrogenibacillus schlegelii</name>
    <name type="common">Bacillus schlegelii</name>
    <dbReference type="NCBI Taxonomy" id="1484"/>
    <lineage>
        <taxon>Bacteria</taxon>
        <taxon>Bacillati</taxon>
        <taxon>Bacillota</taxon>
        <taxon>Bacilli</taxon>
        <taxon>Bacillales</taxon>
        <taxon>Bacillales Family X. Incertae Sedis</taxon>
        <taxon>Hydrogenibacillus</taxon>
    </lineage>
</organism>
<dbReference type="CDD" id="cd10959">
    <property type="entry name" value="CE4_NodB_like_3"/>
    <property type="match status" value="1"/>
</dbReference>
<dbReference type="Proteomes" id="UP000243024">
    <property type="component" value="Unassembled WGS sequence"/>
</dbReference>
<dbReference type="Proteomes" id="UP000244180">
    <property type="component" value="Unassembled WGS sequence"/>
</dbReference>
<dbReference type="InterPro" id="IPR050248">
    <property type="entry name" value="Polysacc_deacetylase_ArnD"/>
</dbReference>
<feature type="compositionally biased region" description="Basic and acidic residues" evidence="1">
    <location>
        <begin position="459"/>
        <end position="471"/>
    </location>
</feature>
<keyword evidence="5" id="KW-1185">Reference proteome</keyword>
<evidence type="ECO:0000259" key="2">
    <source>
        <dbReference type="PROSITE" id="PS51677"/>
    </source>
</evidence>
<evidence type="ECO:0000313" key="4">
    <source>
        <dbReference type="EMBL" id="PTQ54823.1"/>
    </source>
</evidence>
<dbReference type="InterPro" id="IPR054467">
    <property type="entry name" value="YkoP-like_dom"/>
</dbReference>
<reference evidence="4 6" key="2">
    <citation type="submission" date="2017-08" db="EMBL/GenBank/DDBJ databases">
        <title>Burning lignite coal seam in the remote Altai Mountains harbors a hydrogen-driven thermophilic microbial community.</title>
        <authorList>
            <person name="Kadnikov V.V."/>
            <person name="Mardanov A.V."/>
            <person name="Ivasenko D."/>
            <person name="Beletsky A.V."/>
            <person name="Karnachuk O.V."/>
            <person name="Ravin N.V."/>
        </authorList>
    </citation>
    <scope>NUCLEOTIDE SEQUENCE [LARGE SCALE GENOMIC DNA]</scope>
    <source>
        <strain evidence="4">AL33</strain>
    </source>
</reference>
<dbReference type="Gene3D" id="3.20.20.370">
    <property type="entry name" value="Glycoside hydrolase/deacetylase"/>
    <property type="match status" value="1"/>
</dbReference>
<feature type="domain" description="NodB homology" evidence="2">
    <location>
        <begin position="43"/>
        <end position="229"/>
    </location>
</feature>
<dbReference type="STRING" id="1484.SA87_08680"/>
<dbReference type="RefSeq" id="WP_066199725.1">
    <property type="nucleotide sequence ID" value="NZ_CBCSAS010000054.1"/>
</dbReference>
<dbReference type="AlphaFoldDB" id="A0A179IQJ2"/>
<dbReference type="PROSITE" id="PS51677">
    <property type="entry name" value="NODB"/>
    <property type="match status" value="1"/>
</dbReference>
<evidence type="ECO:0000313" key="5">
    <source>
        <dbReference type="Proteomes" id="UP000243024"/>
    </source>
</evidence>
<dbReference type="PANTHER" id="PTHR10587:SF137">
    <property type="entry name" value="4-DEOXY-4-FORMAMIDO-L-ARABINOSE-PHOSPHOUNDECAPRENOL DEFORMYLASE ARND-RELATED"/>
    <property type="match status" value="1"/>
</dbReference>
<protein>
    <submittedName>
        <fullName evidence="4">Polysaccharide deacetylase</fullName>
    </submittedName>
</protein>
<accession>A0A179IQJ2</accession>
<dbReference type="EMBL" id="PEBV01000001">
    <property type="protein sequence ID" value="PTQ54823.1"/>
    <property type="molecule type" value="Genomic_DNA"/>
</dbReference>
<dbReference type="InterPro" id="IPR002509">
    <property type="entry name" value="NODB_dom"/>
</dbReference>
<evidence type="ECO:0000256" key="1">
    <source>
        <dbReference type="SAM" id="MobiDB-lite"/>
    </source>
</evidence>
<reference evidence="3 5" key="1">
    <citation type="submission" date="2015-09" db="EMBL/GenBank/DDBJ databases">
        <title>Draft genome sequence of Hydrogenibacillus schlegelii DSM 2000.</title>
        <authorList>
            <person name="Hemp J."/>
        </authorList>
    </citation>
    <scope>NUCLEOTIDE SEQUENCE [LARGE SCALE GENOMIC DNA]</scope>
    <source>
        <strain evidence="3 5">MA 48</strain>
    </source>
</reference>
<evidence type="ECO:0000313" key="3">
    <source>
        <dbReference type="EMBL" id="OAR04605.1"/>
    </source>
</evidence>
<gene>
    <name evidence="4" type="ORF">HSCHL_1766</name>
    <name evidence="3" type="ORF">SA87_08680</name>
</gene>
<dbReference type="GO" id="GO:0016810">
    <property type="term" value="F:hydrolase activity, acting on carbon-nitrogen (but not peptide) bonds"/>
    <property type="evidence" value="ECO:0007669"/>
    <property type="project" value="InterPro"/>
</dbReference>
<dbReference type="InterPro" id="IPR011330">
    <property type="entry name" value="Glyco_hydro/deAcase_b/a-brl"/>
</dbReference>
<dbReference type="GO" id="GO:0005975">
    <property type="term" value="P:carbohydrate metabolic process"/>
    <property type="evidence" value="ECO:0007669"/>
    <property type="project" value="InterPro"/>
</dbReference>
<sequence>MRTAIGAAALLLALYAAYVGLSWTVFRIFGWKVLKRRRGEAGFPVYLTFDDGPHPVYTPRLLDLLKRYDARATFFVVGEAARRHPELLRRMIAEGHAIGLHNERHVPNWLVPPWRTARSLGRLQAEIEAITGRRPVLYRPPWGLIGLADGAVFRTFRVVLWSVMPRDWERRSDPTAMKWRIFRRLTPGAIVLLHDSGETFGADPTAPERMLAMLEDFFETVRSVGLKIRFLPLPEEGPPVRPAGEAGTEKVGTTLPWRVRLYFAFEALHHRLFRYRPLLGPDGFLYVEDRRYAGPPVTLEGESLRPGERGLNLHFNNRLLVEALFAGGSEFRRMVRLKREAEAALRLLARYAMEMRPEARGVFGYSALHRGIRPFGFAVVPMRPTPHLALAGAYMRWLLRFLHPEGDKRLEAGDGFVPHWVVMPRAVLLRRYGPAGSSGAPRRNESIRRTPSAAPNETFNREGARAPNADR</sequence>
<proteinExistence type="predicted"/>
<dbReference type="SUPFAM" id="SSF88713">
    <property type="entry name" value="Glycoside hydrolase/deacetylase"/>
    <property type="match status" value="1"/>
</dbReference>
<feature type="region of interest" description="Disordered" evidence="1">
    <location>
        <begin position="434"/>
        <end position="471"/>
    </location>
</feature>
<dbReference type="EMBL" id="JXBB01000012">
    <property type="protein sequence ID" value="OAR04605.1"/>
    <property type="molecule type" value="Genomic_DNA"/>
</dbReference>